<dbReference type="NCBIfam" id="TIGR03010">
    <property type="entry name" value="sulf_tusC_dsrF"/>
    <property type="match status" value="1"/>
</dbReference>
<dbReference type="InterPro" id="IPR017462">
    <property type="entry name" value="Sulphur_relay_TusC/DsrF"/>
</dbReference>
<dbReference type="RefSeq" id="WP_215820463.1">
    <property type="nucleotide sequence ID" value="NZ_JAGSOY010000033.1"/>
</dbReference>
<keyword evidence="3" id="KW-1185">Reference proteome</keyword>
<evidence type="ECO:0000313" key="3">
    <source>
        <dbReference type="Proteomes" id="UP000690515"/>
    </source>
</evidence>
<gene>
    <name evidence="2" type="primary">tusC</name>
    <name evidence="2" type="ORF">KCG35_14300</name>
</gene>
<dbReference type="InterPro" id="IPR027396">
    <property type="entry name" value="DsrEFH-like"/>
</dbReference>
<protein>
    <submittedName>
        <fullName evidence="2">Sulfurtransferase complex subunit TusC</fullName>
    </submittedName>
</protein>
<comment type="caution">
    <text evidence="2">The sequence shown here is derived from an EMBL/GenBank/DDBJ whole genome shotgun (WGS) entry which is preliminary data.</text>
</comment>
<accession>A0ABS5ZER6</accession>
<organism evidence="2 3">
    <name type="scientific">Zooshikella harenae</name>
    <dbReference type="NCBI Taxonomy" id="2827238"/>
    <lineage>
        <taxon>Bacteria</taxon>
        <taxon>Pseudomonadati</taxon>
        <taxon>Pseudomonadota</taxon>
        <taxon>Gammaproteobacteria</taxon>
        <taxon>Oceanospirillales</taxon>
        <taxon>Zooshikellaceae</taxon>
        <taxon>Zooshikella</taxon>
    </lineage>
</organism>
<reference evidence="2 3" key="1">
    <citation type="submission" date="2021-04" db="EMBL/GenBank/DDBJ databases">
        <authorList>
            <person name="Pira H."/>
            <person name="Risdian C."/>
            <person name="Wink J."/>
        </authorList>
    </citation>
    <scope>NUCLEOTIDE SEQUENCE [LARGE SCALE GENOMIC DNA]</scope>
    <source>
        <strain evidence="2 3">WH53</strain>
    </source>
</reference>
<dbReference type="SUPFAM" id="SSF75169">
    <property type="entry name" value="DsrEFH-like"/>
    <property type="match status" value="1"/>
</dbReference>
<name>A0ABS5ZER6_9GAMM</name>
<dbReference type="Gene3D" id="3.40.1260.10">
    <property type="entry name" value="DsrEFH-like"/>
    <property type="match status" value="1"/>
</dbReference>
<dbReference type="PANTHER" id="PTHR38780">
    <property type="entry name" value="PROTEIN TUSC"/>
    <property type="match status" value="1"/>
</dbReference>
<dbReference type="EMBL" id="JAGSOY010000033">
    <property type="protein sequence ID" value="MBU2712233.1"/>
    <property type="molecule type" value="Genomic_DNA"/>
</dbReference>
<evidence type="ECO:0000313" key="2">
    <source>
        <dbReference type="EMBL" id="MBU2712233.1"/>
    </source>
</evidence>
<dbReference type="PANTHER" id="PTHR38780:SF1">
    <property type="entry name" value="PROTEIN TUSC"/>
    <property type="match status" value="1"/>
</dbReference>
<dbReference type="InterPro" id="IPR003787">
    <property type="entry name" value="Sulphur_relay_DsrE/F-like"/>
</dbReference>
<sequence length="130" mass="14270">MVEHAESKECKKEKKIAVLITQPPYQSIAGKEGLDLALVAATFEQFVSLFFIGDGVWQLVKNQQPEVISQKNISASFGALGLYGIEHVYTDASALKNYNLTEQDLVTTTQVIALDELGSLIASHDIIINF</sequence>
<evidence type="ECO:0000256" key="1">
    <source>
        <dbReference type="ARBA" id="ARBA00005996"/>
    </source>
</evidence>
<dbReference type="Proteomes" id="UP000690515">
    <property type="component" value="Unassembled WGS sequence"/>
</dbReference>
<comment type="similarity">
    <text evidence="1">Belongs to the DsrF/TusC family.</text>
</comment>
<dbReference type="NCBIfam" id="NF001238">
    <property type="entry name" value="PRK00211.1"/>
    <property type="match status" value="1"/>
</dbReference>
<proteinExistence type="inferred from homology"/>
<dbReference type="Pfam" id="PF02635">
    <property type="entry name" value="DsrE"/>
    <property type="match status" value="1"/>
</dbReference>